<evidence type="ECO:0008006" key="4">
    <source>
        <dbReference type="Google" id="ProtNLM"/>
    </source>
</evidence>
<evidence type="ECO:0000256" key="1">
    <source>
        <dbReference type="SAM" id="Phobius"/>
    </source>
</evidence>
<protein>
    <recommendedName>
        <fullName evidence="4">PH domain-containing protein</fullName>
    </recommendedName>
</protein>
<keyword evidence="1" id="KW-0472">Membrane</keyword>
<sequence>MKIYHPLYYYGYVPAFYLVTAVLLPLSANQDPEWAGALGGSIGVSIVFIVAMRMPWVQVTDHRVRYTSLIAKRRNRTVGNGQRLVLKGGRLFIRFPDGRFEKTLVTKWRCRRTGWARLEAEFGTRAGDRPQTDINRDVLVEKGAGR</sequence>
<evidence type="ECO:0000313" key="2">
    <source>
        <dbReference type="EMBL" id="MFC4333800.1"/>
    </source>
</evidence>
<reference evidence="3" key="1">
    <citation type="journal article" date="2019" name="Int. J. Syst. Evol. Microbiol.">
        <title>The Global Catalogue of Microorganisms (GCM) 10K type strain sequencing project: providing services to taxonomists for standard genome sequencing and annotation.</title>
        <authorList>
            <consortium name="The Broad Institute Genomics Platform"/>
            <consortium name="The Broad Institute Genome Sequencing Center for Infectious Disease"/>
            <person name="Wu L."/>
            <person name="Ma J."/>
        </authorList>
    </citation>
    <scope>NUCLEOTIDE SEQUENCE [LARGE SCALE GENOMIC DNA]</scope>
    <source>
        <strain evidence="3">IBRC-M 10908</strain>
    </source>
</reference>
<evidence type="ECO:0000313" key="3">
    <source>
        <dbReference type="Proteomes" id="UP001595823"/>
    </source>
</evidence>
<name>A0ABV8TTI3_9ACTN</name>
<keyword evidence="1" id="KW-1133">Transmembrane helix</keyword>
<keyword evidence="3" id="KW-1185">Reference proteome</keyword>
<comment type="caution">
    <text evidence="2">The sequence shown here is derived from an EMBL/GenBank/DDBJ whole genome shotgun (WGS) entry which is preliminary data.</text>
</comment>
<keyword evidence="1" id="KW-0812">Transmembrane</keyword>
<feature type="transmembrane region" description="Helical" evidence="1">
    <location>
        <begin position="34"/>
        <end position="56"/>
    </location>
</feature>
<accession>A0ABV8TTI3</accession>
<feature type="transmembrane region" description="Helical" evidence="1">
    <location>
        <begin position="7"/>
        <end position="28"/>
    </location>
</feature>
<proteinExistence type="predicted"/>
<organism evidence="2 3">
    <name type="scientific">Salininema proteolyticum</name>
    <dbReference type="NCBI Taxonomy" id="1607685"/>
    <lineage>
        <taxon>Bacteria</taxon>
        <taxon>Bacillati</taxon>
        <taxon>Actinomycetota</taxon>
        <taxon>Actinomycetes</taxon>
        <taxon>Glycomycetales</taxon>
        <taxon>Glycomycetaceae</taxon>
        <taxon>Salininema</taxon>
    </lineage>
</organism>
<dbReference type="Proteomes" id="UP001595823">
    <property type="component" value="Unassembled WGS sequence"/>
</dbReference>
<gene>
    <name evidence="2" type="ORF">ACFPET_01150</name>
</gene>
<dbReference type="EMBL" id="JBHSDK010000001">
    <property type="protein sequence ID" value="MFC4333800.1"/>
    <property type="molecule type" value="Genomic_DNA"/>
</dbReference>
<dbReference type="RefSeq" id="WP_380617531.1">
    <property type="nucleotide sequence ID" value="NZ_JBHSDK010000001.1"/>
</dbReference>